<evidence type="ECO:0000313" key="2">
    <source>
        <dbReference type="Proteomes" id="UP000279833"/>
    </source>
</evidence>
<dbReference type="WBParaSite" id="SCUD_0001107301-mRNA-1">
    <property type="protein sequence ID" value="SCUD_0001107301-mRNA-1"/>
    <property type="gene ID" value="SCUD_0001107301"/>
</dbReference>
<dbReference type="Proteomes" id="UP000279833">
    <property type="component" value="Unassembled WGS sequence"/>
</dbReference>
<reference evidence="3" key="1">
    <citation type="submission" date="2016-06" db="UniProtKB">
        <authorList>
            <consortium name="WormBaseParasite"/>
        </authorList>
    </citation>
    <scope>IDENTIFICATION</scope>
</reference>
<name>A0A183K7U4_9TREM</name>
<evidence type="ECO:0000313" key="1">
    <source>
        <dbReference type="EMBL" id="VDP42897.1"/>
    </source>
</evidence>
<keyword evidence="2" id="KW-1185">Reference proteome</keyword>
<evidence type="ECO:0000313" key="3">
    <source>
        <dbReference type="WBParaSite" id="SCUD_0001107301-mRNA-1"/>
    </source>
</evidence>
<dbReference type="AlphaFoldDB" id="A0A183K7U4"/>
<proteinExistence type="predicted"/>
<organism evidence="3">
    <name type="scientific">Schistosoma curassoni</name>
    <dbReference type="NCBI Taxonomy" id="6186"/>
    <lineage>
        <taxon>Eukaryota</taxon>
        <taxon>Metazoa</taxon>
        <taxon>Spiralia</taxon>
        <taxon>Lophotrochozoa</taxon>
        <taxon>Platyhelminthes</taxon>
        <taxon>Trematoda</taxon>
        <taxon>Digenea</taxon>
        <taxon>Strigeidida</taxon>
        <taxon>Schistosomatoidea</taxon>
        <taxon>Schistosomatidae</taxon>
        <taxon>Schistosoma</taxon>
    </lineage>
</organism>
<sequence>MRNKKAAINISRTGAEKAKAQAEYTEVNKRVKRSIRTNKRKYVDDLAMMAEKAFEYVKSLTYLGTIIDENGEFDADMKARIGKAREAYLQLENIWNSKQPSVN</sequence>
<accession>A0A183K7U4</accession>
<reference evidence="1 2" key="2">
    <citation type="submission" date="2018-11" db="EMBL/GenBank/DDBJ databases">
        <authorList>
            <consortium name="Pathogen Informatics"/>
        </authorList>
    </citation>
    <scope>NUCLEOTIDE SEQUENCE [LARGE SCALE GENOMIC DNA]</scope>
    <source>
        <strain evidence="1">Dakar</strain>
        <strain evidence="2">Dakar, Senegal</strain>
    </source>
</reference>
<protein>
    <submittedName>
        <fullName evidence="3">Transposase</fullName>
    </submittedName>
</protein>
<dbReference type="EMBL" id="UZAK01034174">
    <property type="protein sequence ID" value="VDP42897.1"/>
    <property type="molecule type" value="Genomic_DNA"/>
</dbReference>
<gene>
    <name evidence="1" type="ORF">SCUD_LOCUS11073</name>
</gene>